<keyword evidence="3" id="KW-0808">Transferase</keyword>
<feature type="domain" description="Aminoglycoside phosphotransferase" evidence="2">
    <location>
        <begin position="30"/>
        <end position="242"/>
    </location>
</feature>
<dbReference type="InterPro" id="IPR011009">
    <property type="entry name" value="Kinase-like_dom_sf"/>
</dbReference>
<evidence type="ECO:0000256" key="1">
    <source>
        <dbReference type="SAM" id="MobiDB-lite"/>
    </source>
</evidence>
<sequence length="325" mass="34829">MDGPELARQFALGGGARLSEGPVARGKQGVVWRLDTTEGSWAVKAPFTPSQEDEVRLSAELQEAAYLAGVPTPQIRRTTDGFVFADVGGRRVRVYEWVDLGAPDTGLDPALVGAVVARIHGVKIDDPRPLHPWYHEPVGAGRWDEVVEQVRDGGAPFAGRLAALRDELVALESWIEPPEAVQACHRDLWADNVLPTADGGLCVIDWDNSGPADPSQELACVLFEFGRSDPGRARALIGAYQEAGGPGHVGRPGHFSMLIAALGHITEMAATDWLQPNPRSPDRADSTARISEVLGDPHTRTSLRDLLDATRAMPPRPGTGTEASA</sequence>
<dbReference type="InterPro" id="IPR002575">
    <property type="entry name" value="Aminoglycoside_PTrfase"/>
</dbReference>
<keyword evidence="4" id="KW-1185">Reference proteome</keyword>
<dbReference type="GO" id="GO:0016301">
    <property type="term" value="F:kinase activity"/>
    <property type="evidence" value="ECO:0007669"/>
    <property type="project" value="UniProtKB-KW"/>
</dbReference>
<feature type="region of interest" description="Disordered" evidence="1">
    <location>
        <begin position="276"/>
        <end position="325"/>
    </location>
</feature>
<accession>A0ABU0EBI3</accession>
<name>A0ABU0EBI3_9CELL</name>
<dbReference type="RefSeq" id="WP_307490204.1">
    <property type="nucleotide sequence ID" value="NZ_JAUSVB010000001.1"/>
</dbReference>
<feature type="compositionally biased region" description="Basic and acidic residues" evidence="1">
    <location>
        <begin position="295"/>
        <end position="308"/>
    </location>
</feature>
<evidence type="ECO:0000313" key="4">
    <source>
        <dbReference type="Proteomes" id="UP001239626"/>
    </source>
</evidence>
<dbReference type="SUPFAM" id="SSF56112">
    <property type="entry name" value="Protein kinase-like (PK-like)"/>
    <property type="match status" value="1"/>
</dbReference>
<dbReference type="Pfam" id="PF01636">
    <property type="entry name" value="APH"/>
    <property type="match status" value="1"/>
</dbReference>
<evidence type="ECO:0000259" key="2">
    <source>
        <dbReference type="Pfam" id="PF01636"/>
    </source>
</evidence>
<comment type="caution">
    <text evidence="3">The sequence shown here is derived from an EMBL/GenBank/DDBJ whole genome shotgun (WGS) entry which is preliminary data.</text>
</comment>
<proteinExistence type="predicted"/>
<dbReference type="Gene3D" id="3.90.1200.10">
    <property type="match status" value="1"/>
</dbReference>
<dbReference type="Gene3D" id="3.30.200.20">
    <property type="entry name" value="Phosphorylase Kinase, domain 1"/>
    <property type="match status" value="1"/>
</dbReference>
<organism evidence="3 4">
    <name type="scientific">Cellulomonas humilata</name>
    <dbReference type="NCBI Taxonomy" id="144055"/>
    <lineage>
        <taxon>Bacteria</taxon>
        <taxon>Bacillati</taxon>
        <taxon>Actinomycetota</taxon>
        <taxon>Actinomycetes</taxon>
        <taxon>Micrococcales</taxon>
        <taxon>Cellulomonadaceae</taxon>
        <taxon>Cellulomonas</taxon>
    </lineage>
</organism>
<dbReference type="Proteomes" id="UP001239626">
    <property type="component" value="Unassembled WGS sequence"/>
</dbReference>
<evidence type="ECO:0000313" key="3">
    <source>
        <dbReference type="EMBL" id="MDQ0372619.1"/>
    </source>
</evidence>
<gene>
    <name evidence="3" type="ORF">J2X26_000916</name>
</gene>
<keyword evidence="3" id="KW-0418">Kinase</keyword>
<protein>
    <submittedName>
        <fullName evidence="3">Ser/Thr protein kinase RdoA (MazF antagonist)</fullName>
    </submittedName>
</protein>
<reference evidence="3 4" key="1">
    <citation type="submission" date="2023-07" db="EMBL/GenBank/DDBJ databases">
        <title>Sorghum-associated microbial communities from plants grown in Nebraska, USA.</title>
        <authorList>
            <person name="Schachtman D."/>
        </authorList>
    </citation>
    <scope>NUCLEOTIDE SEQUENCE [LARGE SCALE GENOMIC DNA]</scope>
    <source>
        <strain evidence="3 4">BE332</strain>
    </source>
</reference>
<dbReference type="EMBL" id="JAUSVB010000001">
    <property type="protein sequence ID" value="MDQ0372619.1"/>
    <property type="molecule type" value="Genomic_DNA"/>
</dbReference>